<dbReference type="AlphaFoldDB" id="A0A7S1TRX5"/>
<dbReference type="Gene3D" id="1.25.40.10">
    <property type="entry name" value="Tetratricopeptide repeat domain"/>
    <property type="match status" value="1"/>
</dbReference>
<evidence type="ECO:0000256" key="1">
    <source>
        <dbReference type="SAM" id="SignalP"/>
    </source>
</evidence>
<keyword evidence="1" id="KW-0732">Signal</keyword>
<dbReference type="InterPro" id="IPR011990">
    <property type="entry name" value="TPR-like_helical_dom_sf"/>
</dbReference>
<dbReference type="SUPFAM" id="SSF48452">
    <property type="entry name" value="TPR-like"/>
    <property type="match status" value="1"/>
</dbReference>
<gene>
    <name evidence="2" type="ORF">PPAR1163_LOCUS2697</name>
</gene>
<feature type="signal peptide" evidence="1">
    <location>
        <begin position="1"/>
        <end position="24"/>
    </location>
</feature>
<reference evidence="2" key="1">
    <citation type="submission" date="2021-01" db="EMBL/GenBank/DDBJ databases">
        <authorList>
            <person name="Corre E."/>
            <person name="Pelletier E."/>
            <person name="Niang G."/>
            <person name="Scheremetjew M."/>
            <person name="Finn R."/>
            <person name="Kale V."/>
            <person name="Holt S."/>
            <person name="Cochrane G."/>
            <person name="Meng A."/>
            <person name="Brown T."/>
            <person name="Cohen L."/>
        </authorList>
    </citation>
    <scope>NUCLEOTIDE SEQUENCE</scope>
    <source>
        <strain evidence="2">CCMP2877</strain>
    </source>
</reference>
<name>A0A7S1TRX5_9STRA</name>
<sequence>MALTSRRRPRLAGMALLMLGSAAAWGPPLPFGLKAGAAAAGAGKAKTSKPPAPPGLSRREIASYIASFTMGAVVPAVAQDMRSADERQYELYVAAMQCESVADLEGAEKTWSRLIDASVMSPVKVSGASKTVLARAYSGRSRVRAGLGKLPPALVDISAAVGLEPDIAEFWAQRGAVFEAASRELHASGEMAKAKQLFQSACSDYDHGLMLDPNNAALHERSGDVKVLLEDYVGALQSYMHGLENAPAPGNTALAVKFALVVVQTGDDAMGARILSEILEEDGGMNASEDVMLASAAVAWSAGNYAEAMTLYKAALQQNHTLADTEGAVAALGWPPRSLELLKDLKANRTNFDALMTAPSGFL</sequence>
<dbReference type="InterPro" id="IPR019734">
    <property type="entry name" value="TPR_rpt"/>
</dbReference>
<evidence type="ECO:0000313" key="2">
    <source>
        <dbReference type="EMBL" id="CAD9244349.1"/>
    </source>
</evidence>
<protein>
    <submittedName>
        <fullName evidence="2">Uncharacterized protein</fullName>
    </submittedName>
</protein>
<accession>A0A7S1TRX5</accession>
<dbReference type="SMART" id="SM00028">
    <property type="entry name" value="TPR"/>
    <property type="match status" value="4"/>
</dbReference>
<organism evidence="2">
    <name type="scientific">Phaeomonas parva</name>
    <dbReference type="NCBI Taxonomy" id="124430"/>
    <lineage>
        <taxon>Eukaryota</taxon>
        <taxon>Sar</taxon>
        <taxon>Stramenopiles</taxon>
        <taxon>Ochrophyta</taxon>
        <taxon>Pinguiophyceae</taxon>
        <taxon>Pinguiochrysidales</taxon>
        <taxon>Pinguiochrysidaceae</taxon>
        <taxon>Phaeomonas</taxon>
    </lineage>
</organism>
<dbReference type="EMBL" id="HBGJ01004523">
    <property type="protein sequence ID" value="CAD9244349.1"/>
    <property type="molecule type" value="Transcribed_RNA"/>
</dbReference>
<feature type="chain" id="PRO_5031044078" evidence="1">
    <location>
        <begin position="25"/>
        <end position="363"/>
    </location>
</feature>
<proteinExistence type="predicted"/>